<accession>A0A402CWF7</accession>
<dbReference type="AlphaFoldDB" id="A0A402CWF7"/>
<keyword evidence="3" id="KW-1185">Reference proteome</keyword>
<proteinExistence type="predicted"/>
<reference evidence="2 3" key="1">
    <citation type="journal article" date="2019" name="Int. J. Syst. Evol. Microbiol.">
        <title>Capsulimonas corticalis gen. nov., sp. nov., an aerobic capsulated bacterium, of a novel bacterial order, Capsulimonadales ord. nov., of the class Armatimonadia of the phylum Armatimonadetes.</title>
        <authorList>
            <person name="Li J."/>
            <person name="Kudo C."/>
            <person name="Tonouchi A."/>
        </authorList>
    </citation>
    <scope>NUCLEOTIDE SEQUENCE [LARGE SCALE GENOMIC DNA]</scope>
    <source>
        <strain evidence="2 3">AX-7</strain>
    </source>
</reference>
<dbReference type="RefSeq" id="WP_119321652.1">
    <property type="nucleotide sequence ID" value="NZ_AP025739.1"/>
</dbReference>
<dbReference type="CDD" id="cd00130">
    <property type="entry name" value="PAS"/>
    <property type="match status" value="1"/>
</dbReference>
<sequence length="517" mass="57796">MGHDELPVQSFTHIINIGDSVRDPLLILDTNLRVISANRAFYKTFQVTAEETEMKLLVELGNGHWNIPELIDLLNNILLEHNSFDDFEVAINFPQIGPRVMLINARESFEADGRAALLVVAIEDITERVRAREALIISETRYRRLFEAARDGILILDSEHGKITDANPFMTELLGYSHKELLGKELWEIGLLKDETASRDAFQQLKENGYIRYEDLPLESEGANQREVEFVSNIYQEGNGSVIQCNIRDITERKLLEAKTAADQEQDKKIAADLQRTMLFRPNEDAFSGLLVHTIYSTASDEALVGGDFWDTFAFDRGHVALVCGDVMGHGLHSAVFTTELKHTLRAYVREHEHPSRILHQMNEYISQSNRLFLEGVNTEGDDTPVCLSLAVINRQTGAGFLAVAAMECPLLVRASGAIDVLKASGQPLGMNMQPKPTYNHVEFQLGAGDTLVMMTDGITEARYGKDFLGDDGVRELAVKHCGETLQSMGEAILQGALDFAHGELRDDTWLVLVRKD</sequence>
<dbReference type="NCBIfam" id="TIGR00229">
    <property type="entry name" value="sensory_box"/>
    <property type="match status" value="1"/>
</dbReference>
<dbReference type="InterPro" id="IPR000014">
    <property type="entry name" value="PAS"/>
</dbReference>
<dbReference type="SUPFAM" id="SSF55785">
    <property type="entry name" value="PYP-like sensor domain (PAS domain)"/>
    <property type="match status" value="2"/>
</dbReference>
<evidence type="ECO:0000313" key="3">
    <source>
        <dbReference type="Proteomes" id="UP000287394"/>
    </source>
</evidence>
<dbReference type="SUPFAM" id="SSF81606">
    <property type="entry name" value="PP2C-like"/>
    <property type="match status" value="1"/>
</dbReference>
<dbReference type="Pfam" id="PF13188">
    <property type="entry name" value="PAS_8"/>
    <property type="match status" value="1"/>
</dbReference>
<dbReference type="SMART" id="SM00091">
    <property type="entry name" value="PAS"/>
    <property type="match status" value="2"/>
</dbReference>
<dbReference type="InterPro" id="IPR036457">
    <property type="entry name" value="PPM-type-like_dom_sf"/>
</dbReference>
<dbReference type="InterPro" id="IPR052016">
    <property type="entry name" value="Bact_Sigma-Reg"/>
</dbReference>
<dbReference type="SMART" id="SM00331">
    <property type="entry name" value="PP2C_SIG"/>
    <property type="match status" value="1"/>
</dbReference>
<dbReference type="FunCoup" id="A0A402CWF7">
    <property type="interactions" value="49"/>
</dbReference>
<dbReference type="Pfam" id="PF07228">
    <property type="entry name" value="SpoIIE"/>
    <property type="match status" value="1"/>
</dbReference>
<dbReference type="EMBL" id="AP025739">
    <property type="protein sequence ID" value="BDI34108.1"/>
    <property type="molecule type" value="Genomic_DNA"/>
</dbReference>
<dbReference type="Gene3D" id="3.60.40.10">
    <property type="entry name" value="PPM-type phosphatase domain"/>
    <property type="match status" value="1"/>
</dbReference>
<dbReference type="Pfam" id="PF08448">
    <property type="entry name" value="PAS_4"/>
    <property type="match status" value="1"/>
</dbReference>
<evidence type="ECO:0000256" key="1">
    <source>
        <dbReference type="ARBA" id="ARBA00022801"/>
    </source>
</evidence>
<organism evidence="2 3">
    <name type="scientific">Capsulimonas corticalis</name>
    <dbReference type="NCBI Taxonomy" id="2219043"/>
    <lineage>
        <taxon>Bacteria</taxon>
        <taxon>Bacillati</taxon>
        <taxon>Armatimonadota</taxon>
        <taxon>Armatimonadia</taxon>
        <taxon>Capsulimonadales</taxon>
        <taxon>Capsulimonadaceae</taxon>
        <taxon>Capsulimonas</taxon>
    </lineage>
</organism>
<evidence type="ECO:0000313" key="2">
    <source>
        <dbReference type="EMBL" id="BDI34108.1"/>
    </source>
</evidence>
<dbReference type="Proteomes" id="UP000287394">
    <property type="component" value="Chromosome"/>
</dbReference>
<dbReference type="PANTHER" id="PTHR43156">
    <property type="entry name" value="STAGE II SPORULATION PROTEIN E-RELATED"/>
    <property type="match status" value="1"/>
</dbReference>
<dbReference type="OrthoDB" id="7943561at2"/>
<protein>
    <submittedName>
        <fullName evidence="2">Uncharacterized protein</fullName>
    </submittedName>
</protein>
<dbReference type="GO" id="GO:0016791">
    <property type="term" value="F:phosphatase activity"/>
    <property type="evidence" value="ECO:0007669"/>
    <property type="project" value="TreeGrafter"/>
</dbReference>
<dbReference type="InterPro" id="IPR013656">
    <property type="entry name" value="PAS_4"/>
</dbReference>
<dbReference type="PROSITE" id="PS50112">
    <property type="entry name" value="PAS"/>
    <property type="match status" value="1"/>
</dbReference>
<dbReference type="PANTHER" id="PTHR43156:SF2">
    <property type="entry name" value="STAGE II SPORULATION PROTEIN E"/>
    <property type="match status" value="1"/>
</dbReference>
<gene>
    <name evidence="2" type="ORF">CCAX7_61590</name>
</gene>
<name>A0A402CWF7_9BACT</name>
<dbReference type="InterPro" id="IPR001932">
    <property type="entry name" value="PPM-type_phosphatase-like_dom"/>
</dbReference>
<keyword evidence="1" id="KW-0378">Hydrolase</keyword>
<dbReference type="InterPro" id="IPR035965">
    <property type="entry name" value="PAS-like_dom_sf"/>
</dbReference>
<dbReference type="Gene3D" id="3.30.450.20">
    <property type="entry name" value="PAS domain"/>
    <property type="match status" value="2"/>
</dbReference>
<dbReference type="KEGG" id="ccot:CCAX7_61590"/>